<gene>
    <name evidence="8" type="ORF">FHU37_004118</name>
</gene>
<dbReference type="GO" id="GO:0004058">
    <property type="term" value="F:aromatic-L-amino-acid decarboxylase activity"/>
    <property type="evidence" value="ECO:0007669"/>
    <property type="project" value="UniProtKB-ARBA"/>
</dbReference>
<proteinExistence type="inferred from homology"/>
<dbReference type="InterPro" id="IPR015421">
    <property type="entry name" value="PyrdxlP-dep_Trfase_major"/>
</dbReference>
<keyword evidence="2" id="KW-0210">Decarboxylase</keyword>
<dbReference type="Gene3D" id="3.40.640.10">
    <property type="entry name" value="Type I PLP-dependent aspartate aminotransferase-like (Major domain)"/>
    <property type="match status" value="1"/>
</dbReference>
<dbReference type="InterPro" id="IPR015424">
    <property type="entry name" value="PyrdxlP-dep_Trfase"/>
</dbReference>
<evidence type="ECO:0000313" key="8">
    <source>
        <dbReference type="EMBL" id="NYI07175.1"/>
    </source>
</evidence>
<dbReference type="Proteomes" id="UP000567795">
    <property type="component" value="Unassembled WGS sequence"/>
</dbReference>
<dbReference type="Gene3D" id="3.90.1150.170">
    <property type="match status" value="2"/>
</dbReference>
<name>A0A852ZYN4_9ACTN</name>
<feature type="modified residue" description="N6-(pyridoxal phosphate)lysine" evidence="5">
    <location>
        <position position="301"/>
    </location>
</feature>
<organism evidence="8 9">
    <name type="scientific">Allostreptomyces psammosilenae</name>
    <dbReference type="NCBI Taxonomy" id="1892865"/>
    <lineage>
        <taxon>Bacteria</taxon>
        <taxon>Bacillati</taxon>
        <taxon>Actinomycetota</taxon>
        <taxon>Actinomycetes</taxon>
        <taxon>Kitasatosporales</taxon>
        <taxon>Streptomycetaceae</taxon>
        <taxon>Allostreptomyces</taxon>
    </lineage>
</organism>
<dbReference type="GO" id="GO:0019752">
    <property type="term" value="P:carboxylic acid metabolic process"/>
    <property type="evidence" value="ECO:0007669"/>
    <property type="project" value="InterPro"/>
</dbReference>
<evidence type="ECO:0000256" key="6">
    <source>
        <dbReference type="RuleBase" id="RU000382"/>
    </source>
</evidence>
<comment type="cofactor">
    <cofactor evidence="1 5 6">
        <name>pyridoxal 5'-phosphate</name>
        <dbReference type="ChEBI" id="CHEBI:597326"/>
    </cofactor>
</comment>
<dbReference type="SUPFAM" id="SSF53383">
    <property type="entry name" value="PLP-dependent transferases"/>
    <property type="match status" value="1"/>
</dbReference>
<dbReference type="PRINTS" id="PR00800">
    <property type="entry name" value="YHDCRBOXLASE"/>
</dbReference>
<dbReference type="GO" id="GO:0006520">
    <property type="term" value="P:amino acid metabolic process"/>
    <property type="evidence" value="ECO:0007669"/>
    <property type="project" value="InterPro"/>
</dbReference>
<keyword evidence="4 6" id="KW-0456">Lyase</keyword>
<protein>
    <submittedName>
        <fullName evidence="8">Glutamate/tyrosine decarboxylase-like PLP-dependent enzyme</fullName>
    </submittedName>
</protein>
<evidence type="ECO:0000313" key="9">
    <source>
        <dbReference type="Proteomes" id="UP000567795"/>
    </source>
</evidence>
<evidence type="ECO:0000256" key="4">
    <source>
        <dbReference type="ARBA" id="ARBA00023239"/>
    </source>
</evidence>
<keyword evidence="3 5" id="KW-0663">Pyridoxal phosphate</keyword>
<evidence type="ECO:0000256" key="3">
    <source>
        <dbReference type="ARBA" id="ARBA00022898"/>
    </source>
</evidence>
<dbReference type="InterPro" id="IPR010977">
    <property type="entry name" value="Aromatic_deC"/>
</dbReference>
<evidence type="ECO:0000256" key="7">
    <source>
        <dbReference type="SAM" id="MobiDB-lite"/>
    </source>
</evidence>
<comment type="similarity">
    <text evidence="6">Belongs to the group II decarboxylase family.</text>
</comment>
<evidence type="ECO:0000256" key="5">
    <source>
        <dbReference type="PIRSR" id="PIRSR602129-50"/>
    </source>
</evidence>
<keyword evidence="9" id="KW-1185">Reference proteome</keyword>
<feature type="region of interest" description="Disordered" evidence="7">
    <location>
        <begin position="42"/>
        <end position="65"/>
    </location>
</feature>
<reference evidence="8 9" key="1">
    <citation type="submission" date="2020-07" db="EMBL/GenBank/DDBJ databases">
        <title>Sequencing the genomes of 1000 actinobacteria strains.</title>
        <authorList>
            <person name="Klenk H.-P."/>
        </authorList>
    </citation>
    <scope>NUCLEOTIDE SEQUENCE [LARGE SCALE GENOMIC DNA]</scope>
    <source>
        <strain evidence="8 9">DSM 42178</strain>
    </source>
</reference>
<dbReference type="PANTHER" id="PTHR11999:SF70">
    <property type="entry name" value="MIP05841P"/>
    <property type="match status" value="1"/>
</dbReference>
<accession>A0A852ZYN4</accession>
<feature type="compositionally biased region" description="Basic and acidic residues" evidence="7">
    <location>
        <begin position="48"/>
        <end position="65"/>
    </location>
</feature>
<dbReference type="Pfam" id="PF00282">
    <property type="entry name" value="Pyridoxal_deC"/>
    <property type="match status" value="1"/>
</dbReference>
<dbReference type="AlphaFoldDB" id="A0A852ZYN4"/>
<evidence type="ECO:0000256" key="2">
    <source>
        <dbReference type="ARBA" id="ARBA00022793"/>
    </source>
</evidence>
<dbReference type="InterPro" id="IPR002129">
    <property type="entry name" value="PyrdxlP-dep_de-COase"/>
</dbReference>
<evidence type="ECO:0000256" key="1">
    <source>
        <dbReference type="ARBA" id="ARBA00001933"/>
    </source>
</evidence>
<feature type="region of interest" description="Disordered" evidence="7">
    <location>
        <begin position="344"/>
        <end position="364"/>
    </location>
</feature>
<dbReference type="RefSeq" id="WP_312892692.1">
    <property type="nucleotide sequence ID" value="NZ_JACBZD010000001.1"/>
</dbReference>
<dbReference type="EMBL" id="JACBZD010000001">
    <property type="protein sequence ID" value="NYI07175.1"/>
    <property type="molecule type" value="Genomic_DNA"/>
</dbReference>
<sequence>MNDTPSNHALPPLSLSEADMLRAGQRTIERVVARLSRPDAGPVRGLHRTRDELDKEWREPPPEHGEDLTALVDRLAESALAVGMRSDHPRCFAFVPTAGTYPAVLADALAAAFLAVPSAWLVGAGPTQLELVTISWLCELLGLPPGSGGLFVSGGTEANLTALAVARDTRLGGDLRGARAYCSDQAHPSVAKALHILGFGRDQLVAVPADASLRLPVDVLAARIRQDRAGGLRPFLVIATAGTTGTGAVDPLPELAELCRAEGLWLHTDGAIGATARITERGRTLLAGLEASDSVTVDPHKWLFQPYDIGCVLLREPELLRGTFAMARHSVDVDAGYLSASQTPAPPASAAGADAGTGTGAAPTGPVNLSDYGVQLTRGLRALKLWLSLKTFGVRAFRDAVADGMRRAEYAAGRAAAHPELELTSPAGLCILTFRYRPAGLPRGPELDELQARVSQAVVAGGQAMVVPTRVRGEQVLRMCTINPRGTEADIDAAFDQVVAAGRELAARGRPAGADH</sequence>
<comment type="caution">
    <text evidence="8">The sequence shown here is derived from an EMBL/GenBank/DDBJ whole genome shotgun (WGS) entry which is preliminary data.</text>
</comment>
<dbReference type="GO" id="GO:0030170">
    <property type="term" value="F:pyridoxal phosphate binding"/>
    <property type="evidence" value="ECO:0007669"/>
    <property type="project" value="InterPro"/>
</dbReference>
<dbReference type="PANTHER" id="PTHR11999">
    <property type="entry name" value="GROUP II PYRIDOXAL-5-PHOSPHATE DECARBOXYLASE"/>
    <property type="match status" value="1"/>
</dbReference>